<accession>A0ABP9N340</accession>
<dbReference type="CDD" id="cd07989">
    <property type="entry name" value="LPLAT_AGPAT-like"/>
    <property type="match status" value="1"/>
</dbReference>
<dbReference type="Pfam" id="PF01553">
    <property type="entry name" value="Acyltransferase"/>
    <property type="match status" value="1"/>
</dbReference>
<keyword evidence="6" id="KW-1185">Reference proteome</keyword>
<sequence>MISCKIITGIQARWLRQPTGKVTIYYANHSSHLDGLVLWSCFPKSLRHHIHPVAAQDYWAKTKFKRFLAKDVFNAVLINRKPINNSNPLAELETLLANKQSLIIFPEGTRGHGQQIADFKGGLYLLAKRFTDVDIVPVYLNNLNRVLPKGSKLLVPIICSAVFGEPIKPLQETESKNGFLTRAKQSLEELAS</sequence>
<evidence type="ECO:0000313" key="5">
    <source>
        <dbReference type="EMBL" id="GAA5103951.1"/>
    </source>
</evidence>
<dbReference type="SMART" id="SM00563">
    <property type="entry name" value="PlsC"/>
    <property type="match status" value="1"/>
</dbReference>
<dbReference type="SUPFAM" id="SSF69593">
    <property type="entry name" value="Glycerol-3-phosphate (1)-acyltransferase"/>
    <property type="match status" value="1"/>
</dbReference>
<evidence type="ECO:0000259" key="4">
    <source>
        <dbReference type="SMART" id="SM00563"/>
    </source>
</evidence>
<evidence type="ECO:0000256" key="1">
    <source>
        <dbReference type="ARBA" id="ARBA00005189"/>
    </source>
</evidence>
<feature type="domain" description="Phospholipid/glycerol acyltransferase" evidence="4">
    <location>
        <begin position="23"/>
        <end position="143"/>
    </location>
</feature>
<evidence type="ECO:0000256" key="3">
    <source>
        <dbReference type="ARBA" id="ARBA00023315"/>
    </source>
</evidence>
<evidence type="ECO:0000313" key="6">
    <source>
        <dbReference type="Proteomes" id="UP001500171"/>
    </source>
</evidence>
<organism evidence="5 6">
    <name type="scientific">Orbus sasakiae</name>
    <dbReference type="NCBI Taxonomy" id="1078475"/>
    <lineage>
        <taxon>Bacteria</taxon>
        <taxon>Pseudomonadati</taxon>
        <taxon>Pseudomonadota</taxon>
        <taxon>Gammaproteobacteria</taxon>
        <taxon>Orbales</taxon>
        <taxon>Orbaceae</taxon>
        <taxon>Orbus</taxon>
    </lineage>
</organism>
<keyword evidence="2" id="KW-0808">Transferase</keyword>
<keyword evidence="3 5" id="KW-0012">Acyltransferase</keyword>
<evidence type="ECO:0000256" key="2">
    <source>
        <dbReference type="ARBA" id="ARBA00022679"/>
    </source>
</evidence>
<protein>
    <submittedName>
        <fullName evidence="5">Lysophospholipid acyltransferase family protein</fullName>
    </submittedName>
</protein>
<name>A0ABP9N340_9GAMM</name>
<dbReference type="EMBL" id="BAABHY010000001">
    <property type="protein sequence ID" value="GAA5103951.1"/>
    <property type="molecule type" value="Genomic_DNA"/>
</dbReference>
<dbReference type="Proteomes" id="UP001500171">
    <property type="component" value="Unassembled WGS sequence"/>
</dbReference>
<reference evidence="6" key="1">
    <citation type="journal article" date="2019" name="Int. J. Syst. Evol. Microbiol.">
        <title>The Global Catalogue of Microorganisms (GCM) 10K type strain sequencing project: providing services to taxonomists for standard genome sequencing and annotation.</title>
        <authorList>
            <consortium name="The Broad Institute Genomics Platform"/>
            <consortium name="The Broad Institute Genome Sequencing Center for Infectious Disease"/>
            <person name="Wu L."/>
            <person name="Ma J."/>
        </authorList>
    </citation>
    <scope>NUCLEOTIDE SEQUENCE [LARGE SCALE GENOMIC DNA]</scope>
    <source>
        <strain evidence="6">JCM 18050</strain>
    </source>
</reference>
<comment type="pathway">
    <text evidence="1">Lipid metabolism.</text>
</comment>
<dbReference type="GO" id="GO:0016746">
    <property type="term" value="F:acyltransferase activity"/>
    <property type="evidence" value="ECO:0007669"/>
    <property type="project" value="UniProtKB-KW"/>
</dbReference>
<dbReference type="PANTHER" id="PTHR10434">
    <property type="entry name" value="1-ACYL-SN-GLYCEROL-3-PHOSPHATE ACYLTRANSFERASE"/>
    <property type="match status" value="1"/>
</dbReference>
<proteinExistence type="predicted"/>
<dbReference type="InterPro" id="IPR002123">
    <property type="entry name" value="Plipid/glycerol_acylTrfase"/>
</dbReference>
<comment type="caution">
    <text evidence="5">The sequence shown here is derived from an EMBL/GenBank/DDBJ whole genome shotgun (WGS) entry which is preliminary data.</text>
</comment>
<gene>
    <name evidence="5" type="ORF">GCM10023211_00890</name>
</gene>
<dbReference type="PANTHER" id="PTHR10434:SF11">
    <property type="entry name" value="1-ACYL-SN-GLYCEROL-3-PHOSPHATE ACYLTRANSFERASE"/>
    <property type="match status" value="1"/>
</dbReference>